<accession>A0A127V866</accession>
<evidence type="ECO:0000256" key="2">
    <source>
        <dbReference type="SAM" id="MobiDB-lite"/>
    </source>
</evidence>
<dbReference type="PANTHER" id="PTHR20883">
    <property type="entry name" value="PHYTANOYL-COA DIOXYGENASE DOMAIN CONTAINING 1"/>
    <property type="match status" value="1"/>
</dbReference>
<dbReference type="Pfam" id="PF05721">
    <property type="entry name" value="PhyH"/>
    <property type="match status" value="1"/>
</dbReference>
<gene>
    <name evidence="3" type="ORF">AY601_0443</name>
</gene>
<dbReference type="RefSeq" id="WP_068395782.1">
    <property type="nucleotide sequence ID" value="NZ_CP014504.1"/>
</dbReference>
<dbReference type="GO" id="GO:0016706">
    <property type="term" value="F:2-oxoglutarate-dependent dioxygenase activity"/>
    <property type="evidence" value="ECO:0007669"/>
    <property type="project" value="UniProtKB-ARBA"/>
</dbReference>
<dbReference type="OrthoDB" id="9814777at2"/>
<reference evidence="3 4" key="1">
    <citation type="submission" date="2016-03" db="EMBL/GenBank/DDBJ databases">
        <title>Complete genome sequence of Pedobacter cryoconitis PAMC 27485.</title>
        <authorList>
            <person name="Lee J."/>
            <person name="Kim O.-S."/>
        </authorList>
    </citation>
    <scope>NUCLEOTIDE SEQUENCE [LARGE SCALE GENOMIC DNA]</scope>
    <source>
        <strain evidence="3 4">PAMC 27485</strain>
    </source>
</reference>
<dbReference type="Proteomes" id="UP000071561">
    <property type="component" value="Chromosome"/>
</dbReference>
<dbReference type="EMBL" id="CP014504">
    <property type="protein sequence ID" value="AMP97399.1"/>
    <property type="molecule type" value="Genomic_DNA"/>
</dbReference>
<dbReference type="KEGG" id="pcm:AY601_0443"/>
<evidence type="ECO:0000313" key="3">
    <source>
        <dbReference type="EMBL" id="AMP97399.1"/>
    </source>
</evidence>
<evidence type="ECO:0000313" key="4">
    <source>
        <dbReference type="Proteomes" id="UP000071561"/>
    </source>
</evidence>
<organism evidence="3 4">
    <name type="scientific">Pedobacter cryoconitis</name>
    <dbReference type="NCBI Taxonomy" id="188932"/>
    <lineage>
        <taxon>Bacteria</taxon>
        <taxon>Pseudomonadati</taxon>
        <taxon>Bacteroidota</taxon>
        <taxon>Sphingobacteriia</taxon>
        <taxon>Sphingobacteriales</taxon>
        <taxon>Sphingobacteriaceae</taxon>
        <taxon>Pedobacter</taxon>
    </lineage>
</organism>
<dbReference type="PANTHER" id="PTHR20883:SF48">
    <property type="entry name" value="ECTOINE DIOXYGENASE"/>
    <property type="match status" value="1"/>
</dbReference>
<name>A0A127V866_9SPHI</name>
<comment type="cofactor">
    <cofactor evidence="1">
        <name>Fe(2+)</name>
        <dbReference type="ChEBI" id="CHEBI:29033"/>
    </cofactor>
</comment>
<dbReference type="AlphaFoldDB" id="A0A127V866"/>
<evidence type="ECO:0008006" key="5">
    <source>
        <dbReference type="Google" id="ProtNLM"/>
    </source>
</evidence>
<protein>
    <recommendedName>
        <fullName evidence="5">Phytanoyl-CoA dioxygenase</fullName>
    </recommendedName>
</protein>
<dbReference type="Gene3D" id="2.60.120.620">
    <property type="entry name" value="q2cbj1_9rhob like domain"/>
    <property type="match status" value="1"/>
</dbReference>
<evidence type="ECO:0000256" key="1">
    <source>
        <dbReference type="ARBA" id="ARBA00001954"/>
    </source>
</evidence>
<feature type="compositionally biased region" description="Basic and acidic residues" evidence="2">
    <location>
        <begin position="234"/>
        <end position="245"/>
    </location>
</feature>
<dbReference type="GO" id="GO:0005506">
    <property type="term" value="F:iron ion binding"/>
    <property type="evidence" value="ECO:0007669"/>
    <property type="project" value="UniProtKB-ARBA"/>
</dbReference>
<dbReference type="PATRIC" id="fig|188932.3.peg.451"/>
<feature type="region of interest" description="Disordered" evidence="2">
    <location>
        <begin position="234"/>
        <end position="260"/>
    </location>
</feature>
<sequence length="260" mass="29895">MKLSNEKVIEFEENGFLTIPKFYSDSIVDQIRIAATDLMNQPNLLNGCTKYYENSVINANEILCRIENFIGFNDFYYQLMNDPGLLSILEVLFKEAPVLFKEKINYKLPGGNPFAPHQDAPAYAMFDCDIYLTVMICIDDSAKENGTLAFAKGRHKEGIFPVGETGEILESYTREMEWDLISLRAGDIMIFDSFVPHKSDANLSEYSRGLIFSTYNKISFGDLRKDYYDLKRKHFPPDHERDPNKDYSLNNPFNLANPLK</sequence>
<keyword evidence="4" id="KW-1185">Reference proteome</keyword>
<proteinExistence type="predicted"/>
<dbReference type="SUPFAM" id="SSF51197">
    <property type="entry name" value="Clavaminate synthase-like"/>
    <property type="match status" value="1"/>
</dbReference>
<dbReference type="InterPro" id="IPR008775">
    <property type="entry name" value="Phytyl_CoA_dOase-like"/>
</dbReference>